<dbReference type="EMBL" id="QXFU01009287">
    <property type="protein sequence ID" value="KAE8955135.1"/>
    <property type="molecule type" value="Genomic_DNA"/>
</dbReference>
<dbReference type="AlphaFoldDB" id="A0A6A3G9F6"/>
<feature type="non-terminal residue" evidence="1">
    <location>
        <position position="130"/>
    </location>
</feature>
<dbReference type="OrthoDB" id="10498938at2759"/>
<dbReference type="Proteomes" id="UP000435112">
    <property type="component" value="Unassembled WGS sequence"/>
</dbReference>
<evidence type="ECO:0000313" key="2">
    <source>
        <dbReference type="Proteomes" id="UP000435112"/>
    </source>
</evidence>
<organism evidence="1 2">
    <name type="scientific">Phytophthora rubi</name>
    <dbReference type="NCBI Taxonomy" id="129364"/>
    <lineage>
        <taxon>Eukaryota</taxon>
        <taxon>Sar</taxon>
        <taxon>Stramenopiles</taxon>
        <taxon>Oomycota</taxon>
        <taxon>Peronosporomycetes</taxon>
        <taxon>Peronosporales</taxon>
        <taxon>Peronosporaceae</taxon>
        <taxon>Phytophthora</taxon>
    </lineage>
</organism>
<evidence type="ECO:0000313" key="1">
    <source>
        <dbReference type="EMBL" id="KAE8955135.1"/>
    </source>
</evidence>
<gene>
    <name evidence="1" type="ORF">PR002_g31872</name>
</gene>
<proteinExistence type="predicted"/>
<comment type="caution">
    <text evidence="1">The sequence shown here is derived from an EMBL/GenBank/DDBJ whole genome shotgun (WGS) entry which is preliminary data.</text>
</comment>
<protein>
    <submittedName>
        <fullName evidence="1">Uncharacterized protein</fullName>
    </submittedName>
</protein>
<sequence length="130" mass="13723">MTRRLKPNKLCVGSTVLFPSSLCSPLPVEEHEQTADTELVLVVGQLKEGKNNAKKHKRVLPTDVPLEPMEASESGSAAFTTNKSTLADAGAEGGKGGRAVAESASWLMAGGRVPEHAFRGQHSGADRACR</sequence>
<reference evidence="1 2" key="1">
    <citation type="submission" date="2018-09" db="EMBL/GenBank/DDBJ databases">
        <title>Genomic investigation of the strawberry pathogen Phytophthora fragariae indicates pathogenicity is determined by transcriptional variation in three key races.</title>
        <authorList>
            <person name="Adams T.M."/>
            <person name="Armitage A.D."/>
            <person name="Sobczyk M.K."/>
            <person name="Bates H.J."/>
            <person name="Dunwell J.M."/>
            <person name="Nellist C.F."/>
            <person name="Harrison R.J."/>
        </authorList>
    </citation>
    <scope>NUCLEOTIDE SEQUENCE [LARGE SCALE GENOMIC DNA]</scope>
    <source>
        <strain evidence="1 2">SCRP324</strain>
    </source>
</reference>
<name>A0A6A3G9F6_9STRA</name>
<accession>A0A6A3G9F6</accession>